<feature type="region of interest" description="Disordered" evidence="2">
    <location>
        <begin position="424"/>
        <end position="528"/>
    </location>
</feature>
<dbReference type="OrthoDB" id="3725562at2"/>
<feature type="compositionally biased region" description="Pro residues" evidence="2">
    <location>
        <begin position="508"/>
        <end position="521"/>
    </location>
</feature>
<dbReference type="Pfam" id="PF01844">
    <property type="entry name" value="HNH"/>
    <property type="match status" value="1"/>
</dbReference>
<reference evidence="4 5" key="1">
    <citation type="submission" date="2018-10" db="EMBL/GenBank/DDBJ databases">
        <title>Tessaracoccus antarcticuss sp. nov., isolated from sediment.</title>
        <authorList>
            <person name="Zhou L.Y."/>
            <person name="Du Z.J."/>
        </authorList>
    </citation>
    <scope>NUCLEOTIDE SEQUENCE [LARGE SCALE GENOMIC DNA]</scope>
    <source>
        <strain evidence="4 5">JDX10</strain>
    </source>
</reference>
<organism evidence="4 5">
    <name type="scientific">Tessaracoccus antarcticus</name>
    <dbReference type="NCBI Taxonomy" id="2479848"/>
    <lineage>
        <taxon>Bacteria</taxon>
        <taxon>Bacillati</taxon>
        <taxon>Actinomycetota</taxon>
        <taxon>Actinomycetes</taxon>
        <taxon>Propionibacteriales</taxon>
        <taxon>Propionibacteriaceae</taxon>
        <taxon>Tessaracoccus</taxon>
    </lineage>
</organism>
<evidence type="ECO:0000259" key="3">
    <source>
        <dbReference type="SMART" id="SM00507"/>
    </source>
</evidence>
<feature type="region of interest" description="Disordered" evidence="2">
    <location>
        <begin position="236"/>
        <end position="261"/>
    </location>
</feature>
<keyword evidence="5" id="KW-1185">Reference proteome</keyword>
<proteinExistence type="inferred from homology"/>
<comment type="similarity">
    <text evidence="1">Belongs to the Rv1128c/1148c/1588c/1702c/1945/3466 family.</text>
</comment>
<feature type="domain" description="HNH nuclease" evidence="3">
    <location>
        <begin position="352"/>
        <end position="404"/>
    </location>
</feature>
<dbReference type="CDD" id="cd00085">
    <property type="entry name" value="HNHc"/>
    <property type="match status" value="1"/>
</dbReference>
<dbReference type="Proteomes" id="UP000275256">
    <property type="component" value="Unassembled WGS sequence"/>
</dbReference>
<dbReference type="GO" id="GO:0004519">
    <property type="term" value="F:endonuclease activity"/>
    <property type="evidence" value="ECO:0007669"/>
    <property type="project" value="InterPro"/>
</dbReference>
<feature type="compositionally biased region" description="Basic and acidic residues" evidence="2">
    <location>
        <begin position="249"/>
        <end position="258"/>
    </location>
</feature>
<evidence type="ECO:0000256" key="2">
    <source>
        <dbReference type="SAM" id="MobiDB-lite"/>
    </source>
</evidence>
<sequence>MEQGWRDTAEALTALEAVMSSIDHDARVRLSAPERLVLMKRARSFEDRAVSLACVLTDEASQSSVAATGTPITSLIGVDEGRDSGDAARQVFQARDLARHKAVKEAALAGKVSSRHAAAIGKGMAQLPSELTTEQTLRAEQAFLDRAARNTPRRLAELAPQVLAEVAPELVPTVEDEAARLERQRRRAFSKRSLRWGDDGDGSTWLHGSLPHLEAAPLISLVEAYVESDRRAARDRVRSTRATDPGPRVMRDQAEDFGRSPGQRRADALIQIVVDHRDAPSSVGDRPRIVVTIREQDLRERAEQAGVLAKGATITAGDLRRLCCDADLMPVVLGGPSEILDVGRTQRLVTPAIRKALSLRDGGCVFPQCSAPDSACEAHHLQPWWAGGATALWNLVLLCPHHHQLVEPDRWSRPGDRWVIHIDPDTGQAVVTPPGRTQRFTSRASPPPTTDEAARGSRPPPLHSPAEPGAPPPTTDEAARGSRPPPLHSPAEPGAPPPTTDEAARGSRPPPLHSPAEPGAPPLRHASA</sequence>
<dbReference type="RefSeq" id="WP_121902211.1">
    <property type="nucleotide sequence ID" value="NZ_REFW01000004.1"/>
</dbReference>
<dbReference type="GO" id="GO:0003676">
    <property type="term" value="F:nucleic acid binding"/>
    <property type="evidence" value="ECO:0007669"/>
    <property type="project" value="InterPro"/>
</dbReference>
<dbReference type="GO" id="GO:0008270">
    <property type="term" value="F:zinc ion binding"/>
    <property type="evidence" value="ECO:0007669"/>
    <property type="project" value="InterPro"/>
</dbReference>
<dbReference type="Pfam" id="PF02720">
    <property type="entry name" value="DUF222"/>
    <property type="match status" value="1"/>
</dbReference>
<comment type="caution">
    <text evidence="4">The sequence shown here is derived from an EMBL/GenBank/DDBJ whole genome shotgun (WGS) entry which is preliminary data.</text>
</comment>
<evidence type="ECO:0000313" key="4">
    <source>
        <dbReference type="EMBL" id="RMB58173.1"/>
    </source>
</evidence>
<gene>
    <name evidence="4" type="ORF">EAX62_13225</name>
</gene>
<name>A0A3M0G9B7_9ACTN</name>
<dbReference type="AlphaFoldDB" id="A0A3M0G9B7"/>
<evidence type="ECO:0000313" key="5">
    <source>
        <dbReference type="Proteomes" id="UP000275256"/>
    </source>
</evidence>
<accession>A0A3M0G9B7</accession>
<dbReference type="SMART" id="SM00507">
    <property type="entry name" value="HNHc"/>
    <property type="match status" value="1"/>
</dbReference>
<dbReference type="InterPro" id="IPR003870">
    <property type="entry name" value="DUF222"/>
</dbReference>
<protein>
    <submittedName>
        <fullName evidence="4">DUF222 domain-containing protein</fullName>
    </submittedName>
</protein>
<dbReference type="EMBL" id="REFW01000004">
    <property type="protein sequence ID" value="RMB58173.1"/>
    <property type="molecule type" value="Genomic_DNA"/>
</dbReference>
<evidence type="ECO:0000256" key="1">
    <source>
        <dbReference type="ARBA" id="ARBA00023450"/>
    </source>
</evidence>
<feature type="compositionally biased region" description="Pro residues" evidence="2">
    <location>
        <begin position="483"/>
        <end position="499"/>
    </location>
</feature>
<feature type="compositionally biased region" description="Pro residues" evidence="2">
    <location>
        <begin position="458"/>
        <end position="474"/>
    </location>
</feature>
<dbReference type="InterPro" id="IPR003615">
    <property type="entry name" value="HNH_nuc"/>
</dbReference>
<dbReference type="Gene3D" id="1.10.30.50">
    <property type="match status" value="1"/>
</dbReference>
<dbReference type="InterPro" id="IPR002711">
    <property type="entry name" value="HNH"/>
</dbReference>